<comment type="caution">
    <text evidence="3">The sequence shown here is derived from an EMBL/GenBank/DDBJ whole genome shotgun (WGS) entry which is preliminary data.</text>
</comment>
<keyword evidence="4" id="KW-1185">Reference proteome</keyword>
<feature type="transmembrane region" description="Helical" evidence="1">
    <location>
        <begin position="133"/>
        <end position="153"/>
    </location>
</feature>
<gene>
    <name evidence="3" type="ORF">AS592_05235</name>
</gene>
<organism evidence="3 4">
    <name type="scientific">Sulfurovum riftiae</name>
    <dbReference type="NCBI Taxonomy" id="1630136"/>
    <lineage>
        <taxon>Bacteria</taxon>
        <taxon>Pseudomonadati</taxon>
        <taxon>Campylobacterota</taxon>
        <taxon>Epsilonproteobacteria</taxon>
        <taxon>Campylobacterales</taxon>
        <taxon>Sulfurovaceae</taxon>
        <taxon>Sulfurovum</taxon>
    </lineage>
</organism>
<dbReference type="EMBL" id="LNKT01000056">
    <property type="protein sequence ID" value="KYJ85990.1"/>
    <property type="molecule type" value="Genomic_DNA"/>
</dbReference>
<keyword evidence="1" id="KW-0472">Membrane</keyword>
<evidence type="ECO:0000313" key="4">
    <source>
        <dbReference type="Proteomes" id="UP000075359"/>
    </source>
</evidence>
<dbReference type="Proteomes" id="UP000075359">
    <property type="component" value="Unassembled WGS sequence"/>
</dbReference>
<proteinExistence type="predicted"/>
<evidence type="ECO:0000259" key="2">
    <source>
        <dbReference type="Pfam" id="PF09925"/>
    </source>
</evidence>
<dbReference type="RefSeq" id="WP_067332012.1">
    <property type="nucleotide sequence ID" value="NZ_LNKT01000056.1"/>
</dbReference>
<feature type="transmembrane region" description="Helical" evidence="1">
    <location>
        <begin position="325"/>
        <end position="342"/>
    </location>
</feature>
<sequence length="358" mass="40760">MAVRSKAEAQKRVDRITDFQTELKLLEQENIVSLTQAQHSAIDTYHQNLIGELSSAFDIDASSREKQLSLGMKITSFLGALGLAASLFFLFYQFWGRFPTYMQVLILVSTPLIGLGATAYISPRESTGYFSKILGFMTITAFVLNISMLGQIFNIAPSENAFLTWAVFSFLLAYATNARLLLAIGILFLSYFLSAKTGTWNGCYWIDFGERPENFFPAAILLFLLSFLPHHRFPGFPVIYRVFAMLLFFIPVLILANWGGVSYLDLDNNTIEAFYQLTGFMLSAAAIYAGVKKGWTDVINTGNIFFTIFLYTKLYDWWWEWMPKYLFFFLIGLTAILMLYLFKRLRSAAIAHSREVSK</sequence>
<accession>A0A151CEM6</accession>
<dbReference type="InterPro" id="IPR018677">
    <property type="entry name" value="DUF2157"/>
</dbReference>
<feature type="domain" description="DUF2157" evidence="2">
    <location>
        <begin position="64"/>
        <end position="181"/>
    </location>
</feature>
<reference evidence="3 4" key="1">
    <citation type="submission" date="2015-11" db="EMBL/GenBank/DDBJ databases">
        <title>Draft genome of Sulfurovum riftiae 1812E, a member of the Epsilonproteobacteria isolated from the tube of the deep-sea hydrothermal vent tubewom Riftia pachyptila.</title>
        <authorList>
            <person name="Vetriani C."/>
            <person name="Giovannelli D."/>
        </authorList>
    </citation>
    <scope>NUCLEOTIDE SEQUENCE [LARGE SCALE GENOMIC DNA]</scope>
    <source>
        <strain evidence="3 4">1812E</strain>
    </source>
</reference>
<feature type="transmembrane region" description="Helical" evidence="1">
    <location>
        <begin position="273"/>
        <end position="291"/>
    </location>
</feature>
<dbReference type="OrthoDB" id="1120077at2"/>
<dbReference type="STRING" id="1630136.AS592_05235"/>
<feature type="transmembrane region" description="Helical" evidence="1">
    <location>
        <begin position="165"/>
        <end position="193"/>
    </location>
</feature>
<dbReference type="AlphaFoldDB" id="A0A151CEM6"/>
<feature type="transmembrane region" description="Helical" evidence="1">
    <location>
        <begin position="238"/>
        <end position="261"/>
    </location>
</feature>
<protein>
    <recommendedName>
        <fullName evidence="2">DUF2157 domain-containing protein</fullName>
    </recommendedName>
</protein>
<evidence type="ECO:0000313" key="3">
    <source>
        <dbReference type="EMBL" id="KYJ85990.1"/>
    </source>
</evidence>
<name>A0A151CEM6_9BACT</name>
<keyword evidence="1" id="KW-1133">Transmembrane helix</keyword>
<feature type="transmembrane region" description="Helical" evidence="1">
    <location>
        <begin position="74"/>
        <end position="95"/>
    </location>
</feature>
<evidence type="ECO:0000256" key="1">
    <source>
        <dbReference type="SAM" id="Phobius"/>
    </source>
</evidence>
<feature type="transmembrane region" description="Helical" evidence="1">
    <location>
        <begin position="101"/>
        <end position="121"/>
    </location>
</feature>
<dbReference type="Pfam" id="PF09925">
    <property type="entry name" value="DUF2157"/>
    <property type="match status" value="1"/>
</dbReference>
<keyword evidence="1" id="KW-0812">Transmembrane</keyword>